<keyword evidence="1" id="KW-0472">Membrane</keyword>
<protein>
    <submittedName>
        <fullName evidence="2">Uncharacterized protein</fullName>
    </submittedName>
</protein>
<accession>A0A975T4U8</accession>
<evidence type="ECO:0000313" key="3">
    <source>
        <dbReference type="Proteomes" id="UP000683511"/>
    </source>
</evidence>
<dbReference type="AlphaFoldDB" id="A0A975T4U8"/>
<reference evidence="2" key="1">
    <citation type="submission" date="2017-04" db="EMBL/GenBank/DDBJ databases">
        <title>Genome deletions in a multicellular cyanobacterial endosymbiont for morphological adaptation in marine diatoms.</title>
        <authorList>
            <person name="Wang Y."/>
            <person name="Gao H."/>
            <person name="Li R."/>
            <person name="Xu X."/>
        </authorList>
    </citation>
    <scope>NUCLEOTIDE SEQUENCE</scope>
    <source>
        <strain evidence="2">FACHB 800</strain>
    </source>
</reference>
<dbReference type="EMBL" id="CP021056">
    <property type="protein sequence ID" value="QXE21431.1"/>
    <property type="molecule type" value="Genomic_DNA"/>
</dbReference>
<keyword evidence="3" id="KW-1185">Reference proteome</keyword>
<evidence type="ECO:0000256" key="1">
    <source>
        <dbReference type="SAM" id="Phobius"/>
    </source>
</evidence>
<proteinExistence type="predicted"/>
<keyword evidence="1" id="KW-1133">Transmembrane helix</keyword>
<organism evidence="2 3">
    <name type="scientific">Richelia sinica FACHB-800</name>
    <dbReference type="NCBI Taxonomy" id="1357546"/>
    <lineage>
        <taxon>Bacteria</taxon>
        <taxon>Bacillati</taxon>
        <taxon>Cyanobacteriota</taxon>
        <taxon>Cyanophyceae</taxon>
        <taxon>Nostocales</taxon>
        <taxon>Nostocaceae</taxon>
        <taxon>Richelia</taxon>
    </lineage>
</organism>
<evidence type="ECO:0000313" key="2">
    <source>
        <dbReference type="EMBL" id="QXE21431.1"/>
    </source>
</evidence>
<feature type="transmembrane region" description="Helical" evidence="1">
    <location>
        <begin position="7"/>
        <end position="26"/>
    </location>
</feature>
<gene>
    <name evidence="2" type="ORF">B6N60_00105</name>
</gene>
<keyword evidence="1" id="KW-0812">Transmembrane</keyword>
<sequence length="36" mass="4102">MSAERGQFCVFSLQASASFFFWALVIENVSQYHAKT</sequence>
<dbReference type="Proteomes" id="UP000683511">
    <property type="component" value="Chromosome"/>
</dbReference>
<name>A0A975T4U8_9NOST</name>
<dbReference type="KEGG" id="rsin:B6N60_00105"/>